<dbReference type="AlphaFoldDB" id="A0A5P1E429"/>
<proteinExistence type="predicted"/>
<reference evidence="3" key="1">
    <citation type="journal article" date="2017" name="Nat. Commun.">
        <title>The asparagus genome sheds light on the origin and evolution of a young Y chromosome.</title>
        <authorList>
            <person name="Harkess A."/>
            <person name="Zhou J."/>
            <person name="Xu C."/>
            <person name="Bowers J.E."/>
            <person name="Van der Hulst R."/>
            <person name="Ayyampalayam S."/>
            <person name="Mercati F."/>
            <person name="Riccardi P."/>
            <person name="McKain M.R."/>
            <person name="Kakrana A."/>
            <person name="Tang H."/>
            <person name="Ray J."/>
            <person name="Groenendijk J."/>
            <person name="Arikit S."/>
            <person name="Mathioni S.M."/>
            <person name="Nakano M."/>
            <person name="Shan H."/>
            <person name="Telgmann-Rauber A."/>
            <person name="Kanno A."/>
            <person name="Yue Z."/>
            <person name="Chen H."/>
            <person name="Li W."/>
            <person name="Chen Y."/>
            <person name="Xu X."/>
            <person name="Zhang Y."/>
            <person name="Luo S."/>
            <person name="Chen H."/>
            <person name="Gao J."/>
            <person name="Mao Z."/>
            <person name="Pires J.C."/>
            <person name="Luo M."/>
            <person name="Kudrna D."/>
            <person name="Wing R.A."/>
            <person name="Meyers B.C."/>
            <person name="Yi K."/>
            <person name="Kong H."/>
            <person name="Lavrijsen P."/>
            <person name="Sunseri F."/>
            <person name="Falavigna A."/>
            <person name="Ye Y."/>
            <person name="Leebens-Mack J.H."/>
            <person name="Chen G."/>
        </authorList>
    </citation>
    <scope>NUCLEOTIDE SEQUENCE [LARGE SCALE GENOMIC DNA]</scope>
    <source>
        <strain evidence="3">cv. DH0086</strain>
    </source>
</reference>
<keyword evidence="3" id="KW-1185">Reference proteome</keyword>
<dbReference type="Gramene" id="ONK57384">
    <property type="protein sequence ID" value="ONK57384"/>
    <property type="gene ID" value="A4U43_C10F19530"/>
</dbReference>
<evidence type="ECO:0000313" key="3">
    <source>
        <dbReference type="Proteomes" id="UP000243459"/>
    </source>
</evidence>
<evidence type="ECO:0000313" key="2">
    <source>
        <dbReference type="EMBL" id="ONK57384.1"/>
    </source>
</evidence>
<dbReference type="PANTHER" id="PTHR33883">
    <property type="entry name" value="WPP DOMAIN-ASSOCIATED PROTEIN"/>
    <property type="match status" value="1"/>
</dbReference>
<name>A0A5P1E429_ASPOF</name>
<protein>
    <recommendedName>
        <fullName evidence="4">WPP domain-associated protein</fullName>
    </recommendedName>
</protein>
<sequence>MDDFFKGLDGRLRASGMLADSVMMGIVNSAMENAYKNSCSKEGDLVRLNEKSRFCELATIQLEWCLKFLQQQEEEEEEEEETHENTSNNIHHFVESNCDRERLLSDLLVTRDRIHKLLSDLLVTRDRIHNRLEETELMIAEKDRELSERMEIESNLRLALEVKDEDITSLNAALGLEREKRKRRRKKSTEKISQVKSCVDEQLKKLKAKLEDGQRNLRGLMRRISSRSLDFDRLLMITESDLEREEGFSNSFRDANAKLMLEGVQNLNLEIELKDMAIDMGILKEKIDSSFRTVASSVSLFKTMLDEQGWLWNVERETIDIIVKGFLSEVQYLLKSDTRVVVEDVSPVLMMNTTCWAAFIDDITSLQKALERLVPNKGEMHKLGDGVNLERENNNGLLGNRDVSEGGPRKNNIDCINEGGKETTSMLEKDDHTEEFCEESPSCRSVAQKIRSHEFIIQKKSVELDILKGEKSREKGCLAFRSERSLDSVYDMLARINSSVKSIMKEKEKFIRKCDDLKWKVGRDQSILQHSLSRSLLVEEEPKIVQPMGGSPELSSSRSCCNLTHSELSEQIKQLSREKEDFDMKSVILEETYSIIFTGLVRRLHAEYADSIIDSQVRDDTYKNILKQMIKEWSNNIENFTTEIFFMEDIYRHVFNEVIKDISFDVIMSEGDSYSGSLPFHGGMFHSFHITRKADGMQESYSLLDHFKTRENLELDFDPVSLERNIYSDNEKCYVKESKEQYDAFTLESGRSRNISQEVKSSKMEVKEVISSIALTPQEVKSSKMEAKEMISSIDLTPHDENVLHDQVASITDLTRCAKYSKCLPKGHEKRKLNEFQLIMIPFTDFSKKIMDFEVLACDIIGAHMTRWIYWGMRWIYFMLLLRKYTKFWITIHQFCSIILG</sequence>
<dbReference type="PANTHER" id="PTHR33883:SF7">
    <property type="entry name" value="OS04G0521600 PROTEIN"/>
    <property type="match status" value="1"/>
</dbReference>
<organism evidence="2 3">
    <name type="scientific">Asparagus officinalis</name>
    <name type="common">Garden asparagus</name>
    <dbReference type="NCBI Taxonomy" id="4686"/>
    <lineage>
        <taxon>Eukaryota</taxon>
        <taxon>Viridiplantae</taxon>
        <taxon>Streptophyta</taxon>
        <taxon>Embryophyta</taxon>
        <taxon>Tracheophyta</taxon>
        <taxon>Spermatophyta</taxon>
        <taxon>Magnoliopsida</taxon>
        <taxon>Liliopsida</taxon>
        <taxon>Asparagales</taxon>
        <taxon>Asparagaceae</taxon>
        <taxon>Asparagoideae</taxon>
        <taxon>Asparagus</taxon>
    </lineage>
</organism>
<evidence type="ECO:0008006" key="4">
    <source>
        <dbReference type="Google" id="ProtNLM"/>
    </source>
</evidence>
<evidence type="ECO:0000256" key="1">
    <source>
        <dbReference type="SAM" id="Coils"/>
    </source>
</evidence>
<dbReference type="InterPro" id="IPR037490">
    <property type="entry name" value="WAP"/>
</dbReference>
<keyword evidence="1" id="KW-0175">Coiled coil</keyword>
<accession>A0A5P1E429</accession>
<dbReference type="OMA" id="HGSVMDY"/>
<feature type="coiled-coil region" evidence="1">
    <location>
        <begin position="196"/>
        <end position="223"/>
    </location>
</feature>
<gene>
    <name evidence="2" type="ORF">A4U43_C10F19530</name>
</gene>
<dbReference type="Proteomes" id="UP000243459">
    <property type="component" value="Chromosome 10"/>
</dbReference>
<dbReference type="EMBL" id="CM007390">
    <property type="protein sequence ID" value="ONK57384.1"/>
    <property type="molecule type" value="Genomic_DNA"/>
</dbReference>